<dbReference type="OrthoDB" id="1770at2759"/>
<gene>
    <name evidence="1" type="ORF">CK203_101860</name>
</gene>
<evidence type="ECO:0000313" key="2">
    <source>
        <dbReference type="Proteomes" id="UP000288805"/>
    </source>
</evidence>
<dbReference type="EMBL" id="QGNW01002239">
    <property type="protein sequence ID" value="RVW22309.1"/>
    <property type="molecule type" value="Genomic_DNA"/>
</dbReference>
<comment type="caution">
    <text evidence="1">The sequence shown here is derived from an EMBL/GenBank/DDBJ whole genome shotgun (WGS) entry which is preliminary data.</text>
</comment>
<name>A0A438CGK6_VITVI</name>
<protein>
    <submittedName>
        <fullName evidence="1">Uncharacterized protein</fullName>
    </submittedName>
</protein>
<evidence type="ECO:0000313" key="1">
    <source>
        <dbReference type="EMBL" id="RVW22309.1"/>
    </source>
</evidence>
<dbReference type="Proteomes" id="UP000288805">
    <property type="component" value="Unassembled WGS sequence"/>
</dbReference>
<proteinExistence type="predicted"/>
<reference evidence="1 2" key="1">
    <citation type="journal article" date="2018" name="PLoS Genet.">
        <title>Population sequencing reveals clonal diversity and ancestral inbreeding in the grapevine cultivar Chardonnay.</title>
        <authorList>
            <person name="Roach M.J."/>
            <person name="Johnson D.L."/>
            <person name="Bohlmann J."/>
            <person name="van Vuuren H.J."/>
            <person name="Jones S.J."/>
            <person name="Pretorius I.S."/>
            <person name="Schmidt S.A."/>
            <person name="Borneman A.R."/>
        </authorList>
    </citation>
    <scope>NUCLEOTIDE SEQUENCE [LARGE SCALE GENOMIC DNA]</scope>
    <source>
        <strain evidence="2">cv. Chardonnay</strain>
        <tissue evidence="1">Leaf</tissue>
    </source>
</reference>
<dbReference type="AlphaFoldDB" id="A0A438CGK6"/>
<sequence>MRGLNMIQNDPELSRLRLIQAPLVDVEIRGVPALKFMGDMVGDEASISGDSIIRSVVASFV</sequence>
<organism evidence="1 2">
    <name type="scientific">Vitis vinifera</name>
    <name type="common">Grape</name>
    <dbReference type="NCBI Taxonomy" id="29760"/>
    <lineage>
        <taxon>Eukaryota</taxon>
        <taxon>Viridiplantae</taxon>
        <taxon>Streptophyta</taxon>
        <taxon>Embryophyta</taxon>
        <taxon>Tracheophyta</taxon>
        <taxon>Spermatophyta</taxon>
        <taxon>Magnoliopsida</taxon>
        <taxon>eudicotyledons</taxon>
        <taxon>Gunneridae</taxon>
        <taxon>Pentapetalae</taxon>
        <taxon>rosids</taxon>
        <taxon>Vitales</taxon>
        <taxon>Vitaceae</taxon>
        <taxon>Viteae</taxon>
        <taxon>Vitis</taxon>
    </lineage>
</organism>
<accession>A0A438CGK6</accession>